<keyword evidence="2" id="KW-1185">Reference proteome</keyword>
<protein>
    <submittedName>
        <fullName evidence="1">Uncharacterized protein</fullName>
    </submittedName>
</protein>
<organism evidence="1 2">
    <name type="scientific">Acetobacterium wieringae</name>
    <dbReference type="NCBI Taxonomy" id="52694"/>
    <lineage>
        <taxon>Bacteria</taxon>
        <taxon>Bacillati</taxon>
        <taxon>Bacillota</taxon>
        <taxon>Clostridia</taxon>
        <taxon>Eubacteriales</taxon>
        <taxon>Eubacteriaceae</taxon>
        <taxon>Acetobacterium</taxon>
    </lineage>
</organism>
<proteinExistence type="predicted"/>
<reference evidence="1" key="1">
    <citation type="submission" date="2021-11" db="EMBL/GenBank/DDBJ databases">
        <title>Isoprene-degrading acetogen.</title>
        <authorList>
            <person name="Yang Y."/>
            <person name="Jin H."/>
            <person name="Yan J."/>
        </authorList>
    </citation>
    <scope>NUCLEOTIDE SEQUENCE</scope>
    <source>
        <strain evidence="1">Berkeley</strain>
    </source>
</reference>
<dbReference type="Proteomes" id="UP001163550">
    <property type="component" value="Chromosome"/>
</dbReference>
<accession>A0ABY6HJ03</accession>
<evidence type="ECO:0000313" key="1">
    <source>
        <dbReference type="EMBL" id="UYO63424.1"/>
    </source>
</evidence>
<evidence type="ECO:0000313" key="2">
    <source>
        <dbReference type="Proteomes" id="UP001163550"/>
    </source>
</evidence>
<dbReference type="EMBL" id="CP087994">
    <property type="protein sequence ID" value="UYO63424.1"/>
    <property type="molecule type" value="Genomic_DNA"/>
</dbReference>
<sequence>MDHENVTRGEMLELLSDIVQSSGVTGDLEQDLLNFLSELEELFSND</sequence>
<dbReference type="RefSeq" id="WP_228879112.1">
    <property type="nucleotide sequence ID" value="NZ_CABIIK010000010.1"/>
</dbReference>
<gene>
    <name evidence="1" type="ORF">LNN31_02985</name>
</gene>
<name>A0ABY6HJ03_9FIRM</name>